<evidence type="ECO:0000256" key="4">
    <source>
        <dbReference type="ARBA" id="ARBA00022840"/>
    </source>
</evidence>
<dbReference type="AlphaFoldDB" id="A0A7W4TNL6"/>
<feature type="domain" description="Glutamate-ammonia ligase adenylyltransferase repeated" evidence="9">
    <location>
        <begin position="133"/>
        <end position="381"/>
    </location>
</feature>
<keyword evidence="5 7" id="KW-0460">Magnesium</keyword>
<proteinExistence type="inferred from homology"/>
<feature type="region of interest" description="Disordered" evidence="8">
    <location>
        <begin position="1"/>
        <end position="20"/>
    </location>
</feature>
<keyword evidence="11" id="KW-0436">Ligase</keyword>
<comment type="caution">
    <text evidence="11">The sequence shown here is derived from an EMBL/GenBank/DDBJ whole genome shotgun (WGS) entry which is preliminary data.</text>
</comment>
<keyword evidence="6 7" id="KW-0511">Multifunctional enzyme</keyword>
<dbReference type="PANTHER" id="PTHR30621:SF0">
    <property type="entry name" value="BIFUNCTIONAL GLUTAMINE SYNTHETASE ADENYLYLTRANSFERASE_ADENYLYL-REMOVING ENZYME"/>
    <property type="match status" value="1"/>
</dbReference>
<dbReference type="GO" id="GO:0005829">
    <property type="term" value="C:cytosol"/>
    <property type="evidence" value="ECO:0007669"/>
    <property type="project" value="TreeGrafter"/>
</dbReference>
<dbReference type="EC" id="2.7.7.42" evidence="7"/>
<keyword evidence="3 7" id="KW-0547">Nucleotide-binding</keyword>
<evidence type="ECO:0000256" key="2">
    <source>
        <dbReference type="ARBA" id="ARBA00022695"/>
    </source>
</evidence>
<accession>A0A7W4TNL6</accession>
<reference evidence="11 12" key="2">
    <citation type="submission" date="2020-08" db="EMBL/GenBank/DDBJ databases">
        <authorList>
            <person name="Partida-Martinez L."/>
            <person name="Huntemann M."/>
            <person name="Clum A."/>
            <person name="Wang J."/>
            <person name="Palaniappan K."/>
            <person name="Ritter S."/>
            <person name="Chen I.-M."/>
            <person name="Stamatis D."/>
            <person name="Reddy T."/>
            <person name="O'Malley R."/>
            <person name="Daum C."/>
            <person name="Shapiro N."/>
            <person name="Ivanova N."/>
            <person name="Kyrpides N."/>
            <person name="Woyke T."/>
        </authorList>
    </citation>
    <scope>NUCLEOTIDE SEQUENCE [LARGE SCALE GENOMIC DNA]</scope>
    <source>
        <strain evidence="11 12">AS2.23</strain>
    </source>
</reference>
<sequence>MSTASGGTRGRRSSAAAQLVRAGFADPDRAARLLRDPALAGVVQPPGEPGEQGEQGPGPRPDREFTGGTGALVRALARTADPDQALLGLVRWAEALTAGLDRSSPPHEVEAVAAALDLLRSGDAPDVVGTRARLLAVLGGSVALADHLVRHPGHWTVLVAGTSPDPGELRTELLAAVGADAGDPAPVATTGRGGRTPTDALRVAYRRRLLGLAGRDLASADPLAVLPTTSTELADLAAAALEAALAIARSELPDHPPQDGPGSWRACRLAVLGMGKTGGRELNYLSDVDVVYVAEPAPGAAEDDALAVGAKLAVALQRICAEPTGEGALWEVDAALRPEGKSGSLVRTLDSHVEYYRRWAKTWEFQALLKARPVAGDTALGWDYVSAIAPMVWSASERKGFVADVQSMRRRVEALIPSKEADRQLKLGVGGLRDVEFSIQLLQMVHGRTDERLRRSANTLEALESLAAYGYVGRHDAGELDRDYRLLRSLEHRIQVHRLRRTHVLPVGEDDLRRLGRSLGLRPDPVAALDEVWRGTRRDVRRLHEKLFYRPLLTAVAKLPAADARIDAQLSPQAARERLAALGYRDPAGALRHLEALTAGVSRRASIQRTLLPVMLGWIADGADPDAGLLAFRQVSEALAGTQWFLTMLRDAGAAAERLAHVLAAARMPVELLLRSPEAVAVFADDDRLAAEDVSEVTADAEAAARRRDDVAAAVLAVRGVRRREQFRTVVADLVGVRDLAGVGQALSDADQAVLEVTLRASAREVERRSEQPLPTRLLVVGMGRLGAGETGYGSDADVLFVHDPLPGADETQAQRAATEVVAELRRLLAAPGPEPALEVDADLRPEGRNGPLVRSLSSYRAYYERWSLSWEAQALLRARPVAGDADLGEAFLELVDPLRWPAGGLPEADVREVRRIKARVEAERLPRGADPSRHLKLGRGGISDVEWTAQLLQLQHAHEHEGLRTTSTPGALRAAAAAGLLAPEDAEVLLTSWDLASRARNAVALWRGKPGDSLPTQARDLDGVARMFGFEPGSSREFEELYLRTTRRCRAVVERVFYAREP</sequence>
<dbReference type="GO" id="GO:0000287">
    <property type="term" value="F:magnesium ion binding"/>
    <property type="evidence" value="ECO:0007669"/>
    <property type="project" value="UniProtKB-UniRule"/>
</dbReference>
<keyword evidence="2 7" id="KW-0548">Nucleotidyltransferase</keyword>
<reference evidence="11 12" key="1">
    <citation type="submission" date="2020-08" db="EMBL/GenBank/DDBJ databases">
        <title>The Agave Microbiome: Exploring the role of microbial communities in plant adaptations to desert environments.</title>
        <authorList>
            <person name="Partida-Martinez L.P."/>
        </authorList>
    </citation>
    <scope>NUCLEOTIDE SEQUENCE [LARGE SCALE GENOMIC DNA]</scope>
    <source>
        <strain evidence="11 12">AS2.23</strain>
    </source>
</reference>
<dbReference type="GO" id="GO:0000820">
    <property type="term" value="P:regulation of glutamine family amino acid metabolic process"/>
    <property type="evidence" value="ECO:0007669"/>
    <property type="project" value="UniProtKB-UniRule"/>
</dbReference>
<feature type="region of interest" description="Adenylyl transferase" evidence="7">
    <location>
        <begin position="560"/>
        <end position="1063"/>
    </location>
</feature>
<evidence type="ECO:0000313" key="12">
    <source>
        <dbReference type="Proteomes" id="UP000533269"/>
    </source>
</evidence>
<keyword evidence="1 7" id="KW-0808">Transferase</keyword>
<evidence type="ECO:0000259" key="10">
    <source>
        <dbReference type="Pfam" id="PF08335"/>
    </source>
</evidence>
<dbReference type="GO" id="GO:0016874">
    <property type="term" value="F:ligase activity"/>
    <property type="evidence" value="ECO:0007669"/>
    <property type="project" value="UniProtKB-KW"/>
</dbReference>
<dbReference type="Gene3D" id="3.30.460.10">
    <property type="entry name" value="Beta Polymerase, domain 2"/>
    <property type="match status" value="2"/>
</dbReference>
<dbReference type="InterPro" id="IPR043519">
    <property type="entry name" value="NT_sf"/>
</dbReference>
<protein>
    <recommendedName>
        <fullName evidence="7">Bifunctional glutamine synthetase adenylyltransferase/adenylyl-removing enzyme</fullName>
    </recommendedName>
    <alternativeName>
        <fullName evidence="7">ATP:glutamine synthetase adenylyltransferase</fullName>
    </alternativeName>
    <alternativeName>
        <fullName evidence="7">ATase</fullName>
    </alternativeName>
    <domain>
        <recommendedName>
            <fullName evidence="7">Glutamine synthetase adenylyl-L-tyrosine phosphorylase</fullName>
            <ecNumber evidence="7">2.7.7.89</ecNumber>
        </recommendedName>
        <alternativeName>
            <fullName evidence="7">Adenylyl removase</fullName>
            <shortName evidence="7">AR</shortName>
            <shortName evidence="7">AT-N</shortName>
        </alternativeName>
    </domain>
    <domain>
        <recommendedName>
            <fullName evidence="7">Glutamine synthetase adenylyl transferase</fullName>
            <ecNumber evidence="7">2.7.7.42</ecNumber>
        </recommendedName>
        <alternativeName>
            <fullName evidence="7">Adenylyl transferase</fullName>
            <shortName evidence="7">AT</shortName>
            <shortName evidence="7">AT-C</shortName>
        </alternativeName>
    </domain>
</protein>
<dbReference type="GO" id="GO:0008882">
    <property type="term" value="F:[glutamate-ammonia-ligase] adenylyltransferase activity"/>
    <property type="evidence" value="ECO:0007669"/>
    <property type="project" value="UniProtKB-UniRule"/>
</dbReference>
<dbReference type="Proteomes" id="UP000533269">
    <property type="component" value="Unassembled WGS sequence"/>
</dbReference>
<dbReference type="PANTHER" id="PTHR30621">
    <property type="entry name" value="GLUTAMINE SYNTHETASE ADENYLYLTRANSFERASE"/>
    <property type="match status" value="1"/>
</dbReference>
<evidence type="ECO:0000313" key="11">
    <source>
        <dbReference type="EMBL" id="MBB2901601.1"/>
    </source>
</evidence>
<dbReference type="GO" id="GO:0005524">
    <property type="term" value="F:ATP binding"/>
    <property type="evidence" value="ECO:0007669"/>
    <property type="project" value="UniProtKB-UniRule"/>
</dbReference>
<feature type="domain" description="PII-uridylyltransferase/Glutamine-synthetase adenylyltransferase" evidence="10">
    <location>
        <begin position="407"/>
        <end position="548"/>
    </location>
</feature>
<dbReference type="CDD" id="cd05401">
    <property type="entry name" value="NT_GlnE_GlnD_like"/>
    <property type="match status" value="2"/>
</dbReference>
<feature type="region of interest" description="Disordered" evidence="8">
    <location>
        <begin position="35"/>
        <end position="67"/>
    </location>
</feature>
<dbReference type="SUPFAM" id="SSF81593">
    <property type="entry name" value="Nucleotidyltransferase substrate binding subunit/domain"/>
    <property type="match status" value="2"/>
</dbReference>
<organism evidence="11 12">
    <name type="scientific">Kineococcus radiotolerans</name>
    <dbReference type="NCBI Taxonomy" id="131568"/>
    <lineage>
        <taxon>Bacteria</taxon>
        <taxon>Bacillati</taxon>
        <taxon>Actinomycetota</taxon>
        <taxon>Actinomycetes</taxon>
        <taxon>Kineosporiales</taxon>
        <taxon>Kineosporiaceae</taxon>
        <taxon>Kineococcus</taxon>
    </lineage>
</organism>
<dbReference type="Gene3D" id="1.20.120.330">
    <property type="entry name" value="Nucleotidyltransferases domain 2"/>
    <property type="match status" value="2"/>
</dbReference>
<feature type="region of interest" description="Adenylyl removase" evidence="7">
    <location>
        <begin position="1"/>
        <end position="552"/>
    </location>
</feature>
<evidence type="ECO:0000259" key="9">
    <source>
        <dbReference type="Pfam" id="PF03710"/>
    </source>
</evidence>
<comment type="similarity">
    <text evidence="7">Belongs to the GlnE family.</text>
</comment>
<dbReference type="EC" id="2.7.7.89" evidence="7"/>
<dbReference type="HAMAP" id="MF_00802">
    <property type="entry name" value="GlnE"/>
    <property type="match status" value="1"/>
</dbReference>
<comment type="catalytic activity">
    <reaction evidence="7">
        <text>[glutamine synthetase]-O(4)-(5'-adenylyl)-L-tyrosine + phosphate = [glutamine synthetase]-L-tyrosine + ADP</text>
        <dbReference type="Rhea" id="RHEA:43716"/>
        <dbReference type="Rhea" id="RHEA-COMP:10660"/>
        <dbReference type="Rhea" id="RHEA-COMP:10661"/>
        <dbReference type="ChEBI" id="CHEBI:43474"/>
        <dbReference type="ChEBI" id="CHEBI:46858"/>
        <dbReference type="ChEBI" id="CHEBI:83624"/>
        <dbReference type="ChEBI" id="CHEBI:456216"/>
        <dbReference type="EC" id="2.7.7.89"/>
    </reaction>
</comment>
<gene>
    <name evidence="7" type="primary">glnE</name>
    <name evidence="11" type="ORF">FHR75_002416</name>
</gene>
<dbReference type="InterPro" id="IPR013546">
    <property type="entry name" value="PII_UdlTrfase/GS_AdlTrfase"/>
</dbReference>
<evidence type="ECO:0000256" key="1">
    <source>
        <dbReference type="ARBA" id="ARBA00022679"/>
    </source>
</evidence>
<comment type="catalytic activity">
    <reaction evidence="7">
        <text>[glutamine synthetase]-L-tyrosine + ATP = [glutamine synthetase]-O(4)-(5'-adenylyl)-L-tyrosine + diphosphate</text>
        <dbReference type="Rhea" id="RHEA:18589"/>
        <dbReference type="Rhea" id="RHEA-COMP:10660"/>
        <dbReference type="Rhea" id="RHEA-COMP:10661"/>
        <dbReference type="ChEBI" id="CHEBI:30616"/>
        <dbReference type="ChEBI" id="CHEBI:33019"/>
        <dbReference type="ChEBI" id="CHEBI:46858"/>
        <dbReference type="ChEBI" id="CHEBI:83624"/>
        <dbReference type="EC" id="2.7.7.42"/>
    </reaction>
</comment>
<evidence type="ECO:0000256" key="3">
    <source>
        <dbReference type="ARBA" id="ARBA00022741"/>
    </source>
</evidence>
<dbReference type="EMBL" id="JACHVY010000002">
    <property type="protein sequence ID" value="MBB2901601.1"/>
    <property type="molecule type" value="Genomic_DNA"/>
</dbReference>
<keyword evidence="4 7" id="KW-0067">ATP-binding</keyword>
<dbReference type="SUPFAM" id="SSF81301">
    <property type="entry name" value="Nucleotidyltransferase"/>
    <property type="match status" value="2"/>
</dbReference>
<evidence type="ECO:0000256" key="8">
    <source>
        <dbReference type="SAM" id="MobiDB-lite"/>
    </source>
</evidence>
<dbReference type="NCBIfam" id="NF010707">
    <property type="entry name" value="PRK14109.1"/>
    <property type="match status" value="1"/>
</dbReference>
<comment type="function">
    <text evidence="7">Involved in the regulation of glutamine synthetase GlnA, a key enzyme in the process to assimilate ammonia. When cellular nitrogen levels are high, the C-terminal adenylyl transferase (AT) inactivates GlnA by covalent transfer of an adenylyl group from ATP to specific tyrosine residue of GlnA, thus reducing its activity. Conversely, when nitrogen levels are low, the N-terminal adenylyl removase (AR) activates GlnA by removing the adenylyl group by phosphorolysis, increasing its activity. The regulatory region of GlnE binds the signal transduction protein PII (GlnB) which indicates the nitrogen status of the cell.</text>
</comment>
<feature type="domain" description="PII-uridylyltransferase/Glutamine-synthetase adenylyltransferase" evidence="10">
    <location>
        <begin position="917"/>
        <end position="1057"/>
    </location>
</feature>
<dbReference type="InterPro" id="IPR005190">
    <property type="entry name" value="GlnE_rpt_dom"/>
</dbReference>
<evidence type="ECO:0000256" key="5">
    <source>
        <dbReference type="ARBA" id="ARBA00022842"/>
    </source>
</evidence>
<evidence type="ECO:0000256" key="7">
    <source>
        <dbReference type="HAMAP-Rule" id="MF_00802"/>
    </source>
</evidence>
<comment type="cofactor">
    <cofactor evidence="7">
        <name>Mg(2+)</name>
        <dbReference type="ChEBI" id="CHEBI:18420"/>
    </cofactor>
</comment>
<dbReference type="GO" id="GO:0047388">
    <property type="term" value="F:[glutamine synthetase]-adenylyl-L-tyrosine phosphorylase activity"/>
    <property type="evidence" value="ECO:0007669"/>
    <property type="project" value="UniProtKB-EC"/>
</dbReference>
<evidence type="ECO:0000256" key="6">
    <source>
        <dbReference type="ARBA" id="ARBA00023268"/>
    </source>
</evidence>
<dbReference type="Pfam" id="PF08335">
    <property type="entry name" value="GlnD_UR_UTase"/>
    <property type="match status" value="2"/>
</dbReference>
<feature type="domain" description="Glutamate-ammonia ligase adenylyltransferase repeated" evidence="9">
    <location>
        <begin position="657"/>
        <end position="894"/>
    </location>
</feature>
<name>A0A7W4TNL6_KINRA</name>
<dbReference type="RefSeq" id="WP_183391649.1">
    <property type="nucleotide sequence ID" value="NZ_JACHVY010000002.1"/>
</dbReference>
<dbReference type="Pfam" id="PF03710">
    <property type="entry name" value="GlnE"/>
    <property type="match status" value="2"/>
</dbReference>
<dbReference type="InterPro" id="IPR023057">
    <property type="entry name" value="GlnE"/>
</dbReference>